<organism evidence="1 2">
    <name type="scientific">Irpex rosettiformis</name>
    <dbReference type="NCBI Taxonomy" id="378272"/>
    <lineage>
        <taxon>Eukaryota</taxon>
        <taxon>Fungi</taxon>
        <taxon>Dikarya</taxon>
        <taxon>Basidiomycota</taxon>
        <taxon>Agaricomycotina</taxon>
        <taxon>Agaricomycetes</taxon>
        <taxon>Polyporales</taxon>
        <taxon>Irpicaceae</taxon>
        <taxon>Irpex</taxon>
    </lineage>
</organism>
<protein>
    <submittedName>
        <fullName evidence="1">Uncharacterized protein</fullName>
    </submittedName>
</protein>
<keyword evidence="2" id="KW-1185">Reference proteome</keyword>
<evidence type="ECO:0000313" key="1">
    <source>
        <dbReference type="EMBL" id="KAI0084667.1"/>
    </source>
</evidence>
<comment type="caution">
    <text evidence="1">The sequence shown here is derived from an EMBL/GenBank/DDBJ whole genome shotgun (WGS) entry which is preliminary data.</text>
</comment>
<proteinExistence type="predicted"/>
<dbReference type="Proteomes" id="UP001055072">
    <property type="component" value="Unassembled WGS sequence"/>
</dbReference>
<dbReference type="EMBL" id="MU274940">
    <property type="protein sequence ID" value="KAI0084667.1"/>
    <property type="molecule type" value="Genomic_DNA"/>
</dbReference>
<accession>A0ACB8TRJ9</accession>
<gene>
    <name evidence="1" type="ORF">BDY19DRAFT_970526</name>
</gene>
<sequence>MSSELALGTTSGVGDEPAGVEAFRKLLGVITDPDVPAEQVETTAWTPIIKQWAQGWTHALVEALLESNIELQAFLGQLLRRIWVTMLGDDPKVIGTYVAPLTFRFQDFTPTIPHGLAVDLHDLLDSGHPGFRNLDRYKNPWGDHFHPPAGHTWTSTSAHVTTSRTSPSSLTDVSDPGNDVDTILRDMLIVAKNAKEDINVLLMRAISHCSSGLTDAGQSAEARAFLACYTISLYSPTLTSMNFATSPRTTHLMTTIDNLTTEDVIYLYSQLGPILLGLLSEKDHNAPIPPRHPASILALWYFFIEFAKRRPLFRTSQVPDTVISALGNMHQSKDAFPILSGGDNSSTHVSLATVVAWIVEYVLLIATSSPASNDTNVYEPHTGNPTPKRRKVSWLGSTTVSEVDSCVDSLRTFGLDTIWRRISPGFHKETIDMILKAEPRDYGEHVDTVCKEILEAYMSDTTLEETKTRIVRLWVQLVALDDGHLEAFTNMAVNLDKTQSTAVFSALLKFFNPVPMGPEMCHVQPLQKEYDEKRRSISEERPSYLVVRFIQILTPLARYHTVLTQTLNECGILTILSAIRDGRYHYPETDNPIPEAARKAIEVNICDDMLSALSERIYIAAQAKLLLENPGEMYTHEPSQTRRPIRRRPSWMATGG</sequence>
<name>A0ACB8TRJ9_9APHY</name>
<evidence type="ECO:0000313" key="2">
    <source>
        <dbReference type="Proteomes" id="UP001055072"/>
    </source>
</evidence>
<reference evidence="1" key="1">
    <citation type="journal article" date="2021" name="Environ. Microbiol.">
        <title>Gene family expansions and transcriptome signatures uncover fungal adaptations to wood decay.</title>
        <authorList>
            <person name="Hage H."/>
            <person name="Miyauchi S."/>
            <person name="Viragh M."/>
            <person name="Drula E."/>
            <person name="Min B."/>
            <person name="Chaduli D."/>
            <person name="Navarro D."/>
            <person name="Favel A."/>
            <person name="Norest M."/>
            <person name="Lesage-Meessen L."/>
            <person name="Balint B."/>
            <person name="Merenyi Z."/>
            <person name="de Eugenio L."/>
            <person name="Morin E."/>
            <person name="Martinez A.T."/>
            <person name="Baldrian P."/>
            <person name="Stursova M."/>
            <person name="Martinez M.J."/>
            <person name="Novotny C."/>
            <person name="Magnuson J.K."/>
            <person name="Spatafora J.W."/>
            <person name="Maurice S."/>
            <person name="Pangilinan J."/>
            <person name="Andreopoulos W."/>
            <person name="LaButti K."/>
            <person name="Hundley H."/>
            <person name="Na H."/>
            <person name="Kuo A."/>
            <person name="Barry K."/>
            <person name="Lipzen A."/>
            <person name="Henrissat B."/>
            <person name="Riley R."/>
            <person name="Ahrendt S."/>
            <person name="Nagy L.G."/>
            <person name="Grigoriev I.V."/>
            <person name="Martin F."/>
            <person name="Rosso M.N."/>
        </authorList>
    </citation>
    <scope>NUCLEOTIDE SEQUENCE</scope>
    <source>
        <strain evidence="1">CBS 384.51</strain>
    </source>
</reference>